<dbReference type="EMBL" id="KT387800">
    <property type="protein sequence ID" value="AMB21599.1"/>
    <property type="molecule type" value="Genomic_DNA"/>
</dbReference>
<feature type="compositionally biased region" description="Polar residues" evidence="1">
    <location>
        <begin position="247"/>
        <end position="260"/>
    </location>
</feature>
<evidence type="ECO:0000313" key="2">
    <source>
        <dbReference type="EMBL" id="AMB21599.1"/>
    </source>
</evidence>
<feature type="compositionally biased region" description="Low complexity" evidence="1">
    <location>
        <begin position="310"/>
        <end position="326"/>
    </location>
</feature>
<proteinExistence type="predicted"/>
<feature type="compositionally biased region" description="Basic and acidic residues" evidence="1">
    <location>
        <begin position="137"/>
        <end position="155"/>
    </location>
</feature>
<organism evidence="2 3">
    <name type="scientific">Cyprinid herpesvirus 2</name>
    <name type="common">CyHV-2</name>
    <dbReference type="NCBI Taxonomy" id="317878"/>
    <lineage>
        <taxon>Viruses</taxon>
        <taxon>Duplodnaviria</taxon>
        <taxon>Heunggongvirae</taxon>
        <taxon>Peploviricota</taxon>
        <taxon>Herviviricetes</taxon>
        <taxon>Herpesvirales</taxon>
        <taxon>Alloherpesviridae</taxon>
        <taxon>Cyvirus</taxon>
        <taxon>Cyvirus cyprinidallo2</taxon>
    </lineage>
</organism>
<name>A0A109QM40_CYHV2</name>
<reference evidence="2 3" key="1">
    <citation type="submission" date="2015-08" db="EMBL/GenBank/DDBJ databases">
        <authorList>
            <person name="Babu N.S."/>
            <person name="Beckwith C.J."/>
            <person name="Beseler K.G."/>
            <person name="Brison A."/>
            <person name="Carone J.V."/>
            <person name="Caskin T.P."/>
            <person name="Diamond M."/>
            <person name="Durham M.E."/>
            <person name="Foxe J.M."/>
            <person name="Go M."/>
            <person name="Henderson B.A."/>
            <person name="Jones I.B."/>
            <person name="McGettigan J.A."/>
            <person name="Micheletti S.J."/>
            <person name="Nasrallah M.E."/>
            <person name="Ortiz D."/>
            <person name="Piller C.R."/>
            <person name="Privatt S.R."/>
            <person name="Schneider S.L."/>
            <person name="Sharp S."/>
            <person name="Smith T.C."/>
            <person name="Stanton J.D."/>
            <person name="Ullery H.E."/>
            <person name="Wilson R.J."/>
            <person name="Serrano M.G."/>
            <person name="Buck G."/>
            <person name="Lee V."/>
            <person name="Wang Y."/>
            <person name="Carvalho R."/>
            <person name="Voegtly L."/>
            <person name="Shi R."/>
            <person name="Duckworth R."/>
            <person name="Johnson A."/>
            <person name="Loviza R."/>
            <person name="Walstead R."/>
            <person name="Shah Z."/>
            <person name="Kiflezghi M."/>
            <person name="Wade K."/>
            <person name="Ball S.L."/>
            <person name="Bradley K.W."/>
            <person name="Asai D.J."/>
            <person name="Bowman C.A."/>
            <person name="Russell D.A."/>
            <person name="Pope W.H."/>
            <person name="Jacobs-Sera D."/>
            <person name="Hendrix R.W."/>
            <person name="Hatfull G.F."/>
        </authorList>
    </citation>
    <scope>NUCLEOTIDE SEQUENCE [LARGE SCALE GENOMIC DNA]</scope>
    <source>
        <strain evidence="2">SY</strain>
    </source>
</reference>
<accession>A0A109QM40</accession>
<feature type="region of interest" description="Disordered" evidence="1">
    <location>
        <begin position="116"/>
        <end position="156"/>
    </location>
</feature>
<evidence type="ECO:0000256" key="1">
    <source>
        <dbReference type="SAM" id="MobiDB-lite"/>
    </source>
</evidence>
<feature type="region of interest" description="Disordered" evidence="1">
    <location>
        <begin position="310"/>
        <end position="335"/>
    </location>
</feature>
<dbReference type="OrthoDB" id="34730at10239"/>
<sequence>MEPNWMSEFGDGLSDYVLEQLKCDDLSNQPSFVDDLLGDSLDLVNQWINDDAHSALVGTVNATIDAPLECTVDVPLECTVDVPVNSALECTVDLVGTVDDSQVVVDDRVSAQCTYTDLDSQQQQQQPDAEPAQQTKRQSDTDASVKDEEAVERTTVKKRRPYVRGRFKTAQDFEHQDTNKATYVNSILSDIKSSELYKQLQDQGEKKRKIKSNFLSNSNERFIEPPVPKMAKKANGSNPQKVYIISSGPTSKCPSKQTPLKRNYRRDPPPQQPPESSPATSEAGWYATPEQTSSGLDTPLTQILQDLFHESSSPEPSTSPEHPVSTDGRKNRTTSAKLMSVQQIRESMNAVQDDIEFHRASHQEPLTDLESIQNHHHQGNGGGCSLVLPVYMQPNLPFLPFAGQPVMVMPFPYGKLKDIVMRENNIVSGCQPKINYRTLTARAWCGGYRACPNLLPEKHYEFITGDGVLTQPESTNSVIFVLTVKDQSPGQLEPSCVRTLSQELRKMETRHHAYKLIQVDYWPKKLKMDGSLADVYHLALHLSCSTGAEWSADNCVLRCLELDSVDFKLKSGVVTYIYAEPPRTVCTNTYQTYTCATAL</sequence>
<dbReference type="Proteomes" id="UP000142765">
    <property type="component" value="Segment"/>
</dbReference>
<feature type="compositionally biased region" description="Low complexity" evidence="1">
    <location>
        <begin position="121"/>
        <end position="134"/>
    </location>
</feature>
<gene>
    <name evidence="2" type="ORF">CyHV2_ORF17</name>
</gene>
<feature type="region of interest" description="Disordered" evidence="1">
    <location>
        <begin position="229"/>
        <end position="284"/>
    </location>
</feature>
<evidence type="ECO:0000313" key="3">
    <source>
        <dbReference type="Proteomes" id="UP000142765"/>
    </source>
</evidence>
<protein>
    <submittedName>
        <fullName evidence="2">ORF17</fullName>
    </submittedName>
</protein>